<accession>A0A1H2XB90</accession>
<dbReference type="GeneID" id="85016736"/>
<reference evidence="2 3" key="1">
    <citation type="submission" date="2016-10" db="EMBL/GenBank/DDBJ databases">
        <authorList>
            <person name="Varghese N."/>
            <person name="Submissions S."/>
        </authorList>
    </citation>
    <scope>NUCLEOTIDE SEQUENCE [LARGE SCALE GENOMIC DNA]</scope>
    <source>
        <strain evidence="2 3">DSM 11449</strain>
    </source>
</reference>
<keyword evidence="3" id="KW-1185">Reference proteome</keyword>
<dbReference type="EMBL" id="FNND01000005">
    <property type="protein sequence ID" value="SDW89724.1"/>
    <property type="molecule type" value="Genomic_DNA"/>
</dbReference>
<organism evidence="2 3">
    <name type="scientific">Capnocytophaga granulosa</name>
    <dbReference type="NCBI Taxonomy" id="45242"/>
    <lineage>
        <taxon>Bacteria</taxon>
        <taxon>Pseudomonadati</taxon>
        <taxon>Bacteroidota</taxon>
        <taxon>Flavobacteriia</taxon>
        <taxon>Flavobacteriales</taxon>
        <taxon>Flavobacteriaceae</taxon>
        <taxon>Capnocytophaga</taxon>
    </lineage>
</organism>
<evidence type="ECO:0000313" key="3">
    <source>
        <dbReference type="Proteomes" id="UP000182771"/>
    </source>
</evidence>
<dbReference type="GO" id="GO:0016301">
    <property type="term" value="F:kinase activity"/>
    <property type="evidence" value="ECO:0007669"/>
    <property type="project" value="UniProtKB-KW"/>
</dbReference>
<keyword evidence="2" id="KW-0418">Kinase</keyword>
<proteinExistence type="predicted"/>
<evidence type="ECO:0000313" key="2">
    <source>
        <dbReference type="EMBL" id="SDW89724.1"/>
    </source>
</evidence>
<feature type="domain" description="HipA N-terminal subdomain 1" evidence="1">
    <location>
        <begin position="5"/>
        <end position="103"/>
    </location>
</feature>
<dbReference type="NCBIfam" id="TIGR03071">
    <property type="entry name" value="couple_hipA"/>
    <property type="match status" value="1"/>
</dbReference>
<keyword evidence="2" id="KW-0808">Transferase</keyword>
<dbReference type="RefSeq" id="WP_016420892.1">
    <property type="nucleotide sequence ID" value="NZ_CAUUXI010000025.1"/>
</dbReference>
<name>A0A1H2XB90_9FLAO</name>
<dbReference type="Proteomes" id="UP000182771">
    <property type="component" value="Unassembled WGS sequence"/>
</dbReference>
<dbReference type="AlphaFoldDB" id="A0A1H2XB90"/>
<gene>
    <name evidence="2" type="ORF">SAMN05444420_10544</name>
</gene>
<protein>
    <submittedName>
        <fullName evidence="2">Serine/threonine-protein kinase HipA</fullName>
    </submittedName>
</protein>
<comment type="caution">
    <text evidence="2">The sequence shown here is derived from an EMBL/GenBank/DDBJ whole genome shotgun (WGS) entry which is preliminary data.</text>
</comment>
<dbReference type="InterPro" id="IPR017508">
    <property type="entry name" value="HipA_N1"/>
</dbReference>
<evidence type="ECO:0000259" key="1">
    <source>
        <dbReference type="Pfam" id="PF13657"/>
    </source>
</evidence>
<sequence>MRQAKVLYKGALSGVVTQGDDGAFRFVYDPLWLADTKAPPISLAMPKQAEPYTSEGLFPVLFNLLPEGENRTLLCRAFRLDQDDDFGLLLCIAKHDTIGAITVAEIKENE</sequence>
<dbReference type="Pfam" id="PF13657">
    <property type="entry name" value="Couple_hipA"/>
    <property type="match status" value="1"/>
</dbReference>